<accession>A0A4R3VC99</accession>
<gene>
    <name evidence="3" type="ORF">EV686_102464</name>
</gene>
<feature type="chain" id="PRO_5020335868" evidence="2">
    <location>
        <begin position="28"/>
        <end position="330"/>
    </location>
</feature>
<keyword evidence="4" id="KW-1185">Reference proteome</keyword>
<dbReference type="Gene3D" id="3.40.190.150">
    <property type="entry name" value="Bordetella uptake gene, domain 1"/>
    <property type="match status" value="1"/>
</dbReference>
<dbReference type="OrthoDB" id="8963688at2"/>
<protein>
    <submittedName>
        <fullName evidence="3">Tripartite-type tricarboxylate transporter receptor subunit TctC</fullName>
    </submittedName>
</protein>
<dbReference type="PANTHER" id="PTHR42928">
    <property type="entry name" value="TRICARBOXYLATE-BINDING PROTEIN"/>
    <property type="match status" value="1"/>
</dbReference>
<evidence type="ECO:0000256" key="1">
    <source>
        <dbReference type="ARBA" id="ARBA00006987"/>
    </source>
</evidence>
<dbReference type="InterPro" id="IPR042100">
    <property type="entry name" value="Bug_dom1"/>
</dbReference>
<dbReference type="InterPro" id="IPR005064">
    <property type="entry name" value="BUG"/>
</dbReference>
<dbReference type="Proteomes" id="UP000294692">
    <property type="component" value="Unassembled WGS sequence"/>
</dbReference>
<keyword evidence="2" id="KW-0732">Signal</keyword>
<dbReference type="CDD" id="cd07012">
    <property type="entry name" value="PBP2_Bug_TTT"/>
    <property type="match status" value="1"/>
</dbReference>
<comment type="caution">
    <text evidence="3">The sequence shown here is derived from an EMBL/GenBank/DDBJ whole genome shotgun (WGS) entry which is preliminary data.</text>
</comment>
<keyword evidence="3" id="KW-0675">Receptor</keyword>
<name>A0A4R3VC99_9BURK</name>
<reference evidence="3 4" key="1">
    <citation type="submission" date="2019-03" db="EMBL/GenBank/DDBJ databases">
        <title>Genomic Encyclopedia of Type Strains, Phase IV (KMG-IV): sequencing the most valuable type-strain genomes for metagenomic binning, comparative biology and taxonomic classification.</title>
        <authorList>
            <person name="Goeker M."/>
        </authorList>
    </citation>
    <scope>NUCLEOTIDE SEQUENCE [LARGE SCALE GENOMIC DNA]</scope>
    <source>
        <strain evidence="3 4">DSM 100048</strain>
    </source>
</reference>
<dbReference type="Pfam" id="PF03401">
    <property type="entry name" value="TctC"/>
    <property type="match status" value="1"/>
</dbReference>
<sequence length="330" mass="35637">MSKKTSTIKRLAQFMVASALSIGAAHAAWPEHPVNLLVGAPPGGTTDILARLIAPYLGEELSQQVVVVNRGGASGLIASNQVAKSKPDGYNLLFSTSHMAVFESLYANVPFKPQEDFEPITLMVKTPYVMVSHPSLPVKTAQELIDYAKQNPGKVDYAASSPGGGQHLAWEMFKRRTETDMMYIPYSGTGALMTDLLSGRLVAGIDNVAVLTQYIRRGEFNGLVTTGKNRSPLLPELPTLFEVLGQDKGFEVVGWFGMFAPKGTPQPVVQRMDEALKKVLKNPELSKRLLDLGAEVDGGGPAELAAFLKSETDRWGKVIKEVGVTLQTAP</sequence>
<dbReference type="EMBL" id="SMBX01000002">
    <property type="protein sequence ID" value="TCV01751.1"/>
    <property type="molecule type" value="Genomic_DNA"/>
</dbReference>
<evidence type="ECO:0000313" key="4">
    <source>
        <dbReference type="Proteomes" id="UP000294692"/>
    </source>
</evidence>
<dbReference type="AlphaFoldDB" id="A0A4R3VC99"/>
<dbReference type="SUPFAM" id="SSF53850">
    <property type="entry name" value="Periplasmic binding protein-like II"/>
    <property type="match status" value="1"/>
</dbReference>
<dbReference type="Gene3D" id="3.40.190.10">
    <property type="entry name" value="Periplasmic binding protein-like II"/>
    <property type="match status" value="1"/>
</dbReference>
<feature type="signal peptide" evidence="2">
    <location>
        <begin position="1"/>
        <end position="27"/>
    </location>
</feature>
<evidence type="ECO:0000256" key="2">
    <source>
        <dbReference type="SAM" id="SignalP"/>
    </source>
</evidence>
<evidence type="ECO:0000313" key="3">
    <source>
        <dbReference type="EMBL" id="TCV01751.1"/>
    </source>
</evidence>
<proteinExistence type="inferred from homology"/>
<dbReference type="RefSeq" id="WP_132474534.1">
    <property type="nucleotide sequence ID" value="NZ_JBHRVM010000001.1"/>
</dbReference>
<dbReference type="PANTHER" id="PTHR42928:SF5">
    <property type="entry name" value="BLR1237 PROTEIN"/>
    <property type="match status" value="1"/>
</dbReference>
<comment type="similarity">
    <text evidence="1">Belongs to the UPF0065 (bug) family.</text>
</comment>
<dbReference type="PIRSF" id="PIRSF017082">
    <property type="entry name" value="YflP"/>
    <property type="match status" value="1"/>
</dbReference>
<organism evidence="3 4">
    <name type="scientific">Paracandidimonas soli</name>
    <dbReference type="NCBI Taxonomy" id="1917182"/>
    <lineage>
        <taxon>Bacteria</taxon>
        <taxon>Pseudomonadati</taxon>
        <taxon>Pseudomonadota</taxon>
        <taxon>Betaproteobacteria</taxon>
        <taxon>Burkholderiales</taxon>
        <taxon>Alcaligenaceae</taxon>
        <taxon>Paracandidimonas</taxon>
    </lineage>
</organism>